<evidence type="ECO:0000313" key="2">
    <source>
        <dbReference type="Proteomes" id="UP000002012"/>
    </source>
</evidence>
<dbReference type="KEGG" id="dap:Dacet_2130"/>
<proteinExistence type="predicted"/>
<dbReference type="HOGENOM" id="CLU_1193242_0_0_0"/>
<accession>D4H2A1</accession>
<dbReference type="InParanoid" id="D4H2A1"/>
<keyword evidence="2" id="KW-1185">Reference proteome</keyword>
<protein>
    <recommendedName>
        <fullName evidence="3">FeoA family protein</fullName>
    </recommendedName>
</protein>
<dbReference type="EMBL" id="CP001968">
    <property type="protein sequence ID" value="ADD68892.1"/>
    <property type="molecule type" value="Genomic_DNA"/>
</dbReference>
<dbReference type="STRING" id="522772.Dacet_2130"/>
<dbReference type="RefSeq" id="WP_013011395.1">
    <property type="nucleotide sequence ID" value="NC_013943.1"/>
</dbReference>
<dbReference type="OrthoDB" id="5454113at2"/>
<dbReference type="PaxDb" id="522772-Dacet_2130"/>
<reference evidence="1 2" key="1">
    <citation type="journal article" date="2010" name="Stand. Genomic Sci.">
        <title>Complete genome sequence of Denitrovibrio acetiphilus type strain (N2460).</title>
        <authorList>
            <person name="Kiss H."/>
            <person name="Lang E."/>
            <person name="Lapidus A."/>
            <person name="Copeland A."/>
            <person name="Nolan M."/>
            <person name="Glavina Del Rio T."/>
            <person name="Chen F."/>
            <person name="Lucas S."/>
            <person name="Tice H."/>
            <person name="Cheng J.F."/>
            <person name="Han C."/>
            <person name="Goodwin L."/>
            <person name="Pitluck S."/>
            <person name="Liolios K."/>
            <person name="Pati A."/>
            <person name="Ivanova N."/>
            <person name="Mavromatis K."/>
            <person name="Chen A."/>
            <person name="Palaniappan K."/>
            <person name="Land M."/>
            <person name="Hauser L."/>
            <person name="Chang Y.J."/>
            <person name="Jeffries C.D."/>
            <person name="Detter J.C."/>
            <person name="Brettin T."/>
            <person name="Spring S."/>
            <person name="Rohde M."/>
            <person name="Goker M."/>
            <person name="Woyke T."/>
            <person name="Bristow J."/>
            <person name="Eisen J.A."/>
            <person name="Markowitz V."/>
            <person name="Hugenholtz P."/>
            <person name="Kyrpides N.C."/>
            <person name="Klenk H.P."/>
        </authorList>
    </citation>
    <scope>NUCLEOTIDE SEQUENCE [LARGE SCALE GENOMIC DNA]</scope>
    <source>
        <strain evidence="2">DSM 12809 / NBRC 114555 / N2460</strain>
    </source>
</reference>
<gene>
    <name evidence="1" type="ordered locus">Dacet_2130</name>
</gene>
<sequence>MKLTKARSGGFFTVESINEADLARKLSVYGITSGILVCKINKGDLDLATLKLSTDKGSRTVSGSLARHLYYKSASGQQRSVYEKEQGEELILEIPELIAEEMLKLGIAGGDSVKVLKKLPHMEYVTLVDHRVRCRLSEAHAACILGECEGKEIQFSFARKDARFVVRHIISKDTYANVMEAKGVYEGTVLALEGIEAGRSVHMDDFPDMVLCTADGLRIFISNATAEKITVD</sequence>
<evidence type="ECO:0008006" key="3">
    <source>
        <dbReference type="Google" id="ProtNLM"/>
    </source>
</evidence>
<name>D4H2A1_DENA2</name>
<dbReference type="Proteomes" id="UP000002012">
    <property type="component" value="Chromosome"/>
</dbReference>
<dbReference type="AlphaFoldDB" id="D4H2A1"/>
<organism evidence="1 2">
    <name type="scientific">Denitrovibrio acetiphilus (strain DSM 12809 / NBRC 114555 / N2460)</name>
    <dbReference type="NCBI Taxonomy" id="522772"/>
    <lineage>
        <taxon>Bacteria</taxon>
        <taxon>Pseudomonadati</taxon>
        <taxon>Deferribacterota</taxon>
        <taxon>Deferribacteres</taxon>
        <taxon>Deferribacterales</taxon>
        <taxon>Geovibrionaceae</taxon>
        <taxon>Denitrovibrio</taxon>
    </lineage>
</organism>
<evidence type="ECO:0000313" key="1">
    <source>
        <dbReference type="EMBL" id="ADD68892.1"/>
    </source>
</evidence>